<protein>
    <submittedName>
        <fullName evidence="2">Uncharacterized protein</fullName>
    </submittedName>
</protein>
<evidence type="ECO:0000256" key="1">
    <source>
        <dbReference type="SAM" id="MobiDB-lite"/>
    </source>
</evidence>
<comment type="caution">
    <text evidence="2">The sequence shown here is derived from an EMBL/GenBank/DDBJ whole genome shotgun (WGS) entry which is preliminary data.</text>
</comment>
<dbReference type="Proteomes" id="UP000803844">
    <property type="component" value="Unassembled WGS sequence"/>
</dbReference>
<sequence>ASLETGRRLRQSRRRGGRVKSGRNVNGVFCRENKSDPTSKSDLESDDCRFLLESSPLWKIAKSALGYSEATFVGWCWRIEGGEAKVKWRKK</sequence>
<dbReference type="GeneID" id="63832142"/>
<gene>
    <name evidence="2" type="ORF">M406DRAFT_102470</name>
</gene>
<reference evidence="2" key="1">
    <citation type="journal article" date="2020" name="Phytopathology">
        <title>Genome sequence of the chestnut blight fungus Cryphonectria parasitica EP155: A fundamental resource for an archetypical invasive plant pathogen.</title>
        <authorList>
            <person name="Crouch J.A."/>
            <person name="Dawe A."/>
            <person name="Aerts A."/>
            <person name="Barry K."/>
            <person name="Churchill A.C.L."/>
            <person name="Grimwood J."/>
            <person name="Hillman B."/>
            <person name="Milgroom M.G."/>
            <person name="Pangilinan J."/>
            <person name="Smith M."/>
            <person name="Salamov A."/>
            <person name="Schmutz J."/>
            <person name="Yadav J."/>
            <person name="Grigoriev I.V."/>
            <person name="Nuss D."/>
        </authorList>
    </citation>
    <scope>NUCLEOTIDE SEQUENCE</scope>
    <source>
        <strain evidence="2">EP155</strain>
    </source>
</reference>
<dbReference type="AlphaFoldDB" id="A0A9P4Y1H1"/>
<proteinExistence type="predicted"/>
<feature type="compositionally biased region" description="Basic and acidic residues" evidence="1">
    <location>
        <begin position="31"/>
        <end position="42"/>
    </location>
</feature>
<keyword evidence="3" id="KW-1185">Reference proteome</keyword>
<feature type="region of interest" description="Disordered" evidence="1">
    <location>
        <begin position="1"/>
        <end position="42"/>
    </location>
</feature>
<dbReference type="RefSeq" id="XP_040775744.1">
    <property type="nucleotide sequence ID" value="XM_040915013.1"/>
</dbReference>
<organism evidence="2 3">
    <name type="scientific">Cryphonectria parasitica (strain ATCC 38755 / EP155)</name>
    <dbReference type="NCBI Taxonomy" id="660469"/>
    <lineage>
        <taxon>Eukaryota</taxon>
        <taxon>Fungi</taxon>
        <taxon>Dikarya</taxon>
        <taxon>Ascomycota</taxon>
        <taxon>Pezizomycotina</taxon>
        <taxon>Sordariomycetes</taxon>
        <taxon>Sordariomycetidae</taxon>
        <taxon>Diaporthales</taxon>
        <taxon>Cryphonectriaceae</taxon>
        <taxon>Cryphonectria-Endothia species complex</taxon>
        <taxon>Cryphonectria</taxon>
    </lineage>
</organism>
<name>A0A9P4Y1H1_CRYP1</name>
<evidence type="ECO:0000313" key="3">
    <source>
        <dbReference type="Proteomes" id="UP000803844"/>
    </source>
</evidence>
<feature type="non-terminal residue" evidence="2">
    <location>
        <position position="1"/>
    </location>
</feature>
<evidence type="ECO:0000313" key="2">
    <source>
        <dbReference type="EMBL" id="KAF3764783.1"/>
    </source>
</evidence>
<dbReference type="EMBL" id="MU032348">
    <property type="protein sequence ID" value="KAF3764783.1"/>
    <property type="molecule type" value="Genomic_DNA"/>
</dbReference>
<feature type="compositionally biased region" description="Basic residues" evidence="1">
    <location>
        <begin position="8"/>
        <end position="21"/>
    </location>
</feature>
<accession>A0A9P4Y1H1</accession>